<accession>A0A193LBW0</accession>
<dbReference type="KEGG" id="woc:BA177_01040"/>
<gene>
    <name evidence="2" type="ORF">BA177_01040</name>
</gene>
<dbReference type="Proteomes" id="UP000092695">
    <property type="component" value="Chromosome"/>
</dbReference>
<protein>
    <recommendedName>
        <fullName evidence="4">DUF3577 domain-containing protein</fullName>
    </recommendedName>
</protein>
<dbReference type="EMBL" id="CP016268">
    <property type="protein sequence ID" value="ANO49992.1"/>
    <property type="molecule type" value="Genomic_DNA"/>
</dbReference>
<dbReference type="InterPro" id="IPR021960">
    <property type="entry name" value="DUF3577"/>
</dbReference>
<evidence type="ECO:0000313" key="3">
    <source>
        <dbReference type="Proteomes" id="UP000092695"/>
    </source>
</evidence>
<dbReference type="OrthoDB" id="6402776at2"/>
<feature type="region of interest" description="Disordered" evidence="1">
    <location>
        <begin position="137"/>
        <end position="165"/>
    </location>
</feature>
<dbReference type="AlphaFoldDB" id="A0A193LBW0"/>
<evidence type="ECO:0000256" key="1">
    <source>
        <dbReference type="SAM" id="MobiDB-lite"/>
    </source>
</evidence>
<proteinExistence type="predicted"/>
<sequence>MNGNSTDSAAVASSEYFDLQTTGLGYLNRAREVPTRSEPFLAVDIAALHGAKDNVQYTRFDCIVRGKKAQEIVKRLMPDIEADRAVLVGFRLGDLYAETFKYTNGEKAGDIGVSLKSRLLQIMWAKVDGVAVYSARSEKSEAENPAKNSESHETPATKAPEARAS</sequence>
<organism evidence="2 3">
    <name type="scientific">Woeseia oceani</name>
    <dbReference type="NCBI Taxonomy" id="1548547"/>
    <lineage>
        <taxon>Bacteria</taxon>
        <taxon>Pseudomonadati</taxon>
        <taxon>Pseudomonadota</taxon>
        <taxon>Gammaproteobacteria</taxon>
        <taxon>Woeseiales</taxon>
        <taxon>Woeseiaceae</taxon>
        <taxon>Woeseia</taxon>
    </lineage>
</organism>
<dbReference type="RefSeq" id="WP_068611958.1">
    <property type="nucleotide sequence ID" value="NZ_CP016268.1"/>
</dbReference>
<name>A0A193LBW0_9GAMM</name>
<keyword evidence="3" id="KW-1185">Reference proteome</keyword>
<evidence type="ECO:0000313" key="2">
    <source>
        <dbReference type="EMBL" id="ANO49992.1"/>
    </source>
</evidence>
<reference evidence="2 3" key="1">
    <citation type="submission" date="2016-06" db="EMBL/GenBank/DDBJ databases">
        <title>Complete genome sequence of a deep-branching marine Gamma Proteobacterium Woeseia oceani type strain XK5.</title>
        <authorList>
            <person name="Mu D."/>
            <person name="Du Z."/>
        </authorList>
    </citation>
    <scope>NUCLEOTIDE SEQUENCE [LARGE SCALE GENOMIC DNA]</scope>
    <source>
        <strain evidence="2 3">XK5</strain>
    </source>
</reference>
<evidence type="ECO:0008006" key="4">
    <source>
        <dbReference type="Google" id="ProtNLM"/>
    </source>
</evidence>
<dbReference type="Pfam" id="PF12101">
    <property type="entry name" value="DUF3577"/>
    <property type="match status" value="1"/>
</dbReference>